<feature type="compositionally biased region" description="Basic and acidic residues" evidence="1">
    <location>
        <begin position="364"/>
        <end position="391"/>
    </location>
</feature>
<comment type="caution">
    <text evidence="2">The sequence shown here is derived from an EMBL/GenBank/DDBJ whole genome shotgun (WGS) entry which is preliminary data.</text>
</comment>
<feature type="region of interest" description="Disordered" evidence="1">
    <location>
        <begin position="481"/>
        <end position="572"/>
    </location>
</feature>
<feature type="compositionally biased region" description="Low complexity" evidence="1">
    <location>
        <begin position="416"/>
        <end position="429"/>
    </location>
</feature>
<name>A0AA39YMZ5_9PEZI</name>
<gene>
    <name evidence="2" type="ORF">B0T16DRAFT_451193</name>
</gene>
<evidence type="ECO:0000313" key="3">
    <source>
        <dbReference type="Proteomes" id="UP001174936"/>
    </source>
</evidence>
<feature type="region of interest" description="Disordered" evidence="1">
    <location>
        <begin position="329"/>
        <end position="450"/>
    </location>
</feature>
<sequence length="572" mass="64448">MDEPHTHAEEKQAPQSTQTRKRQNDSDIDDAEPQAKRARTTLPTSEPAPLTRKNLALFNKMGKEKSSDPSNDSGTTGTTKTISTTSPGFADKARENGIFHSLVSRAPLDLEEIHRQLPKRRMTASPPKSVYEDYAHAVKTAPNEGYKKAYNQAFTRYPKDVGFNNGLSAPQPDFVEGVEEEEYHPFPIGTHVPSTVLYKDKDFSVTLPHIAGEWKRPGGDMGQAELQSRYDGAALVYARNQALSYMGKSDPFSIITFTTDGTTLKLFAHHATLSKKGTLEYHQYPIKKIDLVQSYEGYKEGRRLLRNAQDRAREQSHALKDQLKEYYEQQEEVPPLLVPGIEPLDDCEDEGDHGNEGDYEDEVVEHQPEPVHEPVNEPVHEPVNEPVHEPVNEPVNEPVHEPVNEPVNDQPTPPTSSKYKSSSGKQKASTSQSSHNFSRHVSKRRRRSYWKQDRKTGRYYRVHSNGTVIWFKGDEHAYKASQCERPPRNAGSPGIPRLDEFDEQTLLRDVSADPTRREDSSNPGPPEWTSDRGPEQVCNHLSHPPAPGAFLPLEDDHVCDRPPQRMPLGLRA</sequence>
<dbReference type="EMBL" id="JAULSV010000001">
    <property type="protein sequence ID" value="KAK0655532.1"/>
    <property type="molecule type" value="Genomic_DNA"/>
</dbReference>
<keyword evidence="3" id="KW-1185">Reference proteome</keyword>
<feature type="compositionally biased region" description="Basic residues" evidence="1">
    <location>
        <begin position="437"/>
        <end position="449"/>
    </location>
</feature>
<dbReference type="AlphaFoldDB" id="A0AA39YMZ5"/>
<feature type="compositionally biased region" description="Low complexity" evidence="1">
    <location>
        <begin position="73"/>
        <end position="88"/>
    </location>
</feature>
<dbReference type="Proteomes" id="UP001174936">
    <property type="component" value="Unassembled WGS sequence"/>
</dbReference>
<feature type="compositionally biased region" description="Basic and acidic residues" evidence="1">
    <location>
        <begin position="1"/>
        <end position="12"/>
    </location>
</feature>
<feature type="compositionally biased region" description="Acidic residues" evidence="1">
    <location>
        <begin position="343"/>
        <end position="363"/>
    </location>
</feature>
<protein>
    <submittedName>
        <fullName evidence="2">Uncharacterized protein</fullName>
    </submittedName>
</protein>
<reference evidence="2" key="1">
    <citation type="submission" date="2023-06" db="EMBL/GenBank/DDBJ databases">
        <title>Genome-scale phylogeny and comparative genomics of the fungal order Sordariales.</title>
        <authorList>
            <consortium name="Lawrence Berkeley National Laboratory"/>
            <person name="Hensen N."/>
            <person name="Bonometti L."/>
            <person name="Westerberg I."/>
            <person name="Brannstrom I.O."/>
            <person name="Guillou S."/>
            <person name="Cros-Aarteil S."/>
            <person name="Calhoun S."/>
            <person name="Haridas S."/>
            <person name="Kuo A."/>
            <person name="Mondo S."/>
            <person name="Pangilinan J."/>
            <person name="Riley R."/>
            <person name="Labutti K."/>
            <person name="Andreopoulos B."/>
            <person name="Lipzen A."/>
            <person name="Chen C."/>
            <person name="Yanf M."/>
            <person name="Daum C."/>
            <person name="Ng V."/>
            <person name="Clum A."/>
            <person name="Steindorff A."/>
            <person name="Ohm R."/>
            <person name="Martin F."/>
            <person name="Silar P."/>
            <person name="Natvig D."/>
            <person name="Lalanne C."/>
            <person name="Gautier V."/>
            <person name="Ament-Velasquez S.L."/>
            <person name="Kruys A."/>
            <person name="Hutchinson M.I."/>
            <person name="Powell A.J."/>
            <person name="Barry K."/>
            <person name="Miller A.N."/>
            <person name="Grigoriev I.V."/>
            <person name="Debuchy R."/>
            <person name="Gladieux P."/>
            <person name="Thoren M.H."/>
            <person name="Johannesson H."/>
        </authorList>
    </citation>
    <scope>NUCLEOTIDE SEQUENCE</scope>
    <source>
        <strain evidence="2">SMH2532-1</strain>
    </source>
</reference>
<evidence type="ECO:0000313" key="2">
    <source>
        <dbReference type="EMBL" id="KAK0655532.1"/>
    </source>
</evidence>
<evidence type="ECO:0000256" key="1">
    <source>
        <dbReference type="SAM" id="MobiDB-lite"/>
    </source>
</evidence>
<feature type="compositionally biased region" description="Basic and acidic residues" evidence="1">
    <location>
        <begin position="510"/>
        <end position="520"/>
    </location>
</feature>
<accession>A0AA39YMZ5</accession>
<feature type="region of interest" description="Disordered" evidence="1">
    <location>
        <begin position="1"/>
        <end position="92"/>
    </location>
</feature>
<organism evidence="2 3">
    <name type="scientific">Cercophora newfieldiana</name>
    <dbReference type="NCBI Taxonomy" id="92897"/>
    <lineage>
        <taxon>Eukaryota</taxon>
        <taxon>Fungi</taxon>
        <taxon>Dikarya</taxon>
        <taxon>Ascomycota</taxon>
        <taxon>Pezizomycotina</taxon>
        <taxon>Sordariomycetes</taxon>
        <taxon>Sordariomycetidae</taxon>
        <taxon>Sordariales</taxon>
        <taxon>Lasiosphaeriaceae</taxon>
        <taxon>Cercophora</taxon>
    </lineage>
</organism>
<feature type="compositionally biased region" description="Basic and acidic residues" evidence="1">
    <location>
        <begin position="554"/>
        <end position="563"/>
    </location>
</feature>
<proteinExistence type="predicted"/>